<dbReference type="PROSITE" id="PS51904">
    <property type="entry name" value="GLYCOSYL_HYDROL_F25_2"/>
    <property type="match status" value="1"/>
</dbReference>
<dbReference type="InterPro" id="IPR017853">
    <property type="entry name" value="GH"/>
</dbReference>
<feature type="domain" description="GW" evidence="6">
    <location>
        <begin position="587"/>
        <end position="668"/>
    </location>
</feature>
<dbReference type="Gene3D" id="3.20.20.80">
    <property type="entry name" value="Glycosidases"/>
    <property type="match status" value="1"/>
</dbReference>
<dbReference type="Pfam" id="PF13457">
    <property type="entry name" value="GW"/>
    <property type="match status" value="6"/>
</dbReference>
<evidence type="ECO:0000313" key="7">
    <source>
        <dbReference type="EMBL" id="UYN56736.1"/>
    </source>
</evidence>
<keyword evidence="5" id="KW-0812">Transmembrane</keyword>
<dbReference type="PROSITE" id="PS51780">
    <property type="entry name" value="GW"/>
    <property type="match status" value="6"/>
</dbReference>
<dbReference type="SUPFAM" id="SSF51445">
    <property type="entry name" value="(Trans)glycosidases"/>
    <property type="match status" value="1"/>
</dbReference>
<dbReference type="EMBL" id="CP107523">
    <property type="protein sequence ID" value="UYN56736.1"/>
    <property type="molecule type" value="Genomic_DNA"/>
</dbReference>
<feature type="transmembrane region" description="Helical" evidence="5">
    <location>
        <begin position="12"/>
        <end position="32"/>
    </location>
</feature>
<keyword evidence="4" id="KW-0326">Glycosidase</keyword>
<dbReference type="InterPro" id="IPR018077">
    <property type="entry name" value="Glyco_hydro_fam25_subgr"/>
</dbReference>
<feature type="domain" description="GW" evidence="6">
    <location>
        <begin position="327"/>
        <end position="408"/>
    </location>
</feature>
<dbReference type="CDD" id="cd06522">
    <property type="entry name" value="GH25_AtlA-like"/>
    <property type="match status" value="1"/>
</dbReference>
<proteinExistence type="inferred from homology"/>
<dbReference type="InterPro" id="IPR038200">
    <property type="entry name" value="GW_dom_sf"/>
</dbReference>
<feature type="domain" description="GW" evidence="6">
    <location>
        <begin position="500"/>
        <end position="582"/>
    </location>
</feature>
<dbReference type="RefSeq" id="WP_263932557.1">
    <property type="nucleotide sequence ID" value="NZ_CP107523.1"/>
</dbReference>
<reference evidence="7" key="1">
    <citation type="submission" date="2022-10" db="EMBL/GenBank/DDBJ databases">
        <title>Comparative genomic analysis and in-vitro probiotic properties of the potential probiotic L. chiayiensis AACE 3.</title>
        <authorList>
            <person name="Kang X."/>
        </authorList>
    </citation>
    <scope>NUCLEOTIDE SEQUENCE</scope>
    <source>
        <strain evidence="7">AACE 3</strain>
    </source>
</reference>
<evidence type="ECO:0000256" key="2">
    <source>
        <dbReference type="ARBA" id="ARBA00022729"/>
    </source>
</evidence>
<evidence type="ECO:0000313" key="8">
    <source>
        <dbReference type="Proteomes" id="UP001164790"/>
    </source>
</evidence>
<protein>
    <submittedName>
        <fullName evidence="7">GW dipeptide domain-containing protein</fullName>
    </submittedName>
</protein>
<dbReference type="SMART" id="SM00641">
    <property type="entry name" value="Glyco_25"/>
    <property type="match status" value="1"/>
</dbReference>
<dbReference type="PANTHER" id="PTHR34135:SF2">
    <property type="entry name" value="LYSOZYME"/>
    <property type="match status" value="1"/>
</dbReference>
<keyword evidence="3" id="KW-0378">Hydrolase</keyword>
<evidence type="ECO:0000256" key="4">
    <source>
        <dbReference type="ARBA" id="ARBA00023295"/>
    </source>
</evidence>
<evidence type="ECO:0000256" key="5">
    <source>
        <dbReference type="SAM" id="Phobius"/>
    </source>
</evidence>
<sequence length="839" mass="91842">MMQKARHNRRSTFLIAGIFSAVTVGLLAPTILEQRVYADSANTTAMDSSTQDFHLTNEHSNLDTNNHVLGESIKNQEDSTNRVAKARSFAATDSASTQSAQAFASTASNVLSFTIGDTTVPRVDTVDVASYQAGMTQANYNKLKELGVKAVIVKASEGSFYRNPYASSQLAQAQAAGLKVAAYHYVHFSSQSAAISEANYFADTLDSLGFSKNYPIVADVEDSDVAGSVSDNLNAFWGVLSARGYNNHVVYTGRYYSYSDAVIQTVGASKAWIAQYPYTPSANNLWNTSYGAWQFSSSAMIPGYSGRVDVSIDYRGIFTNTLDPILNSSPLSGVKQIDQTNRKDGIYSAPYNTTADASTQNQNGVQYNGDMVQLIQQATTRWSTYVQVKASNGQIFWIDQAALKDPKPDAILAKTSENYYARIDQLKRSDGLYVGGPYRAVASAYVTNTDAVRHNGDLVHVIATERTSWSTYAEIQFDDETTYWIDTGALKRVDLYPTLSQQDVNYDAVIDQTNRVDGVYESGPYGSSGVTLNANTNGKRYDGKAVHVSVEARNAWSTYVQVTTAEGTKFWIDKAAIKPITLYPILKIIDQSYTATIDQSGRSDGIYSDPYASTIGSYAVNSDAQKYNGQTVQVLKRATTAWSTYVLVKTSSGDQFWIDKMGIRSSYFPTLSQTNVNFDGLVDQNGRTDGVYVDGPYNSNAATSVANSDGPKYNGQPVHVSIEATSQWSTYVKVTLTDGSSFWIDKGAIKPLPTDTVIESHSVNYRAVIDQSTRTDGIYLNGPYRTSYQTYTANLDGKKYDGQQGVVKQEVTTTWSTYVQIQLDSGAVIWLDKAGIRSV</sequence>
<evidence type="ECO:0000256" key="3">
    <source>
        <dbReference type="ARBA" id="ARBA00022801"/>
    </source>
</evidence>
<dbReference type="Proteomes" id="UP001164790">
    <property type="component" value="Chromosome"/>
</dbReference>
<feature type="domain" description="GW" evidence="6">
    <location>
        <begin position="759"/>
        <end position="839"/>
    </location>
</feature>
<keyword evidence="5" id="KW-0472">Membrane</keyword>
<organism evidence="7 8">
    <name type="scientific">Lacticaseibacillus chiayiensis</name>
    <dbReference type="NCBI Taxonomy" id="2100821"/>
    <lineage>
        <taxon>Bacteria</taxon>
        <taxon>Bacillati</taxon>
        <taxon>Bacillota</taxon>
        <taxon>Bacilli</taxon>
        <taxon>Lactobacillales</taxon>
        <taxon>Lactobacillaceae</taxon>
        <taxon>Lacticaseibacillus</taxon>
    </lineage>
</organism>
<dbReference type="InterPro" id="IPR025987">
    <property type="entry name" value="GW_dom"/>
</dbReference>
<dbReference type="Pfam" id="PF01183">
    <property type="entry name" value="Glyco_hydro_25"/>
    <property type="match status" value="1"/>
</dbReference>
<gene>
    <name evidence="7" type="ORF">OFW50_01105</name>
</gene>
<evidence type="ECO:0000259" key="6">
    <source>
        <dbReference type="PROSITE" id="PS51780"/>
    </source>
</evidence>
<dbReference type="InterPro" id="IPR002053">
    <property type="entry name" value="Glyco_hydro_25"/>
</dbReference>
<dbReference type="SUPFAM" id="SSF82057">
    <property type="entry name" value="Prokaryotic SH3-related domain"/>
    <property type="match status" value="6"/>
</dbReference>
<keyword evidence="5" id="KW-1133">Transmembrane helix</keyword>
<name>A0ABY6H5V2_9LACO</name>
<evidence type="ECO:0000256" key="1">
    <source>
        <dbReference type="ARBA" id="ARBA00010646"/>
    </source>
</evidence>
<dbReference type="PANTHER" id="PTHR34135">
    <property type="entry name" value="LYSOZYME"/>
    <property type="match status" value="1"/>
</dbReference>
<accession>A0ABY6H5V2</accession>
<keyword evidence="2" id="KW-0732">Signal</keyword>
<keyword evidence="8" id="KW-1185">Reference proteome</keyword>
<comment type="similarity">
    <text evidence="1">Belongs to the glycosyl hydrolase 25 family.</text>
</comment>
<feature type="domain" description="GW" evidence="6">
    <location>
        <begin position="413"/>
        <end position="495"/>
    </location>
</feature>
<dbReference type="Gene3D" id="2.30.30.170">
    <property type="match status" value="6"/>
</dbReference>
<feature type="domain" description="GW" evidence="6">
    <location>
        <begin position="672"/>
        <end position="754"/>
    </location>
</feature>